<dbReference type="AlphaFoldDB" id="K9AIV5"/>
<dbReference type="SUPFAM" id="SSF55729">
    <property type="entry name" value="Acyl-CoA N-acyltransferases (Nat)"/>
    <property type="match status" value="1"/>
</dbReference>
<proteinExistence type="predicted"/>
<feature type="domain" description="N-acetyltransferase" evidence="1">
    <location>
        <begin position="2"/>
        <end position="161"/>
    </location>
</feature>
<dbReference type="InterPro" id="IPR016181">
    <property type="entry name" value="Acyl_CoA_acyltransferase"/>
</dbReference>
<keyword evidence="3" id="KW-1185">Reference proteome</keyword>
<dbReference type="Proteomes" id="UP000009885">
    <property type="component" value="Unassembled WGS sequence"/>
</dbReference>
<dbReference type="OrthoDB" id="9798006at2"/>
<protein>
    <submittedName>
        <fullName evidence="2">Phosphinothricin N-acetyltransferase</fullName>
    </submittedName>
</protein>
<dbReference type="Pfam" id="PF00583">
    <property type="entry name" value="Acetyltransf_1"/>
    <property type="match status" value="1"/>
</dbReference>
<accession>K9AIV5</accession>
<dbReference type="EMBL" id="AMSQ01000021">
    <property type="protein sequence ID" value="EKU46006.1"/>
    <property type="molecule type" value="Genomic_DNA"/>
</dbReference>
<keyword evidence="2" id="KW-0808">Transferase</keyword>
<dbReference type="PROSITE" id="PS51186">
    <property type="entry name" value="GNAT"/>
    <property type="match status" value="1"/>
</dbReference>
<dbReference type="PATRIC" id="fig|1229783.3.peg.2015"/>
<dbReference type="Gene3D" id="3.40.630.30">
    <property type="match status" value="1"/>
</dbReference>
<dbReference type="GO" id="GO:0016747">
    <property type="term" value="F:acyltransferase activity, transferring groups other than amino-acyl groups"/>
    <property type="evidence" value="ECO:0007669"/>
    <property type="project" value="InterPro"/>
</dbReference>
<gene>
    <name evidence="2" type="ORF">C273_10107</name>
</gene>
<dbReference type="RefSeq" id="WP_009384624.1">
    <property type="nucleotide sequence ID" value="NZ_AMSQ01000021.1"/>
</dbReference>
<reference evidence="2 3" key="1">
    <citation type="journal article" date="2013" name="Genome Announc.">
        <title>Genome Sequence of Staphylococcus massiliensis Strain S46, Isolated from the Surface of Healthy Human Skin.</title>
        <authorList>
            <person name="Srivastav R."/>
            <person name="Singh A."/>
            <person name="Jangir P.K."/>
            <person name="Kumari C."/>
            <person name="Muduli S."/>
            <person name="Sharma R."/>
        </authorList>
    </citation>
    <scope>NUCLEOTIDE SEQUENCE [LARGE SCALE GENOMIC DNA]</scope>
    <source>
        <strain evidence="2 3">S46</strain>
    </source>
</reference>
<sequence>MITIRRAQISDLPYMTKVYNQAIKHDIVRNAKRQVSIDHRTKWFLSHNQQTPVFMILLDNVQVGYMCIEPYVNSNNPDLSELQIFLEHIYKGMGIGYDALNLLIHEAFRIGYQTLVVRIKDNNYSAQNMLQKLNFMKLKAVPDLDGTHSSTTHLETWLLKR</sequence>
<comment type="caution">
    <text evidence="2">The sequence shown here is derived from an EMBL/GenBank/DDBJ whole genome shotgun (WGS) entry which is preliminary data.</text>
</comment>
<evidence type="ECO:0000259" key="1">
    <source>
        <dbReference type="PROSITE" id="PS51186"/>
    </source>
</evidence>
<organism evidence="2 3">
    <name type="scientific">Staphylococcus massiliensis S46</name>
    <dbReference type="NCBI Taxonomy" id="1229783"/>
    <lineage>
        <taxon>Bacteria</taxon>
        <taxon>Bacillati</taxon>
        <taxon>Bacillota</taxon>
        <taxon>Bacilli</taxon>
        <taxon>Bacillales</taxon>
        <taxon>Staphylococcaceae</taxon>
        <taxon>Staphylococcus</taxon>
    </lineage>
</organism>
<evidence type="ECO:0000313" key="3">
    <source>
        <dbReference type="Proteomes" id="UP000009885"/>
    </source>
</evidence>
<dbReference type="STRING" id="1229783.C273_10107"/>
<evidence type="ECO:0000313" key="2">
    <source>
        <dbReference type="EMBL" id="EKU46006.1"/>
    </source>
</evidence>
<dbReference type="eggNOG" id="COG1247">
    <property type="taxonomic scope" value="Bacteria"/>
</dbReference>
<name>K9AIV5_9STAP</name>
<dbReference type="InterPro" id="IPR000182">
    <property type="entry name" value="GNAT_dom"/>
</dbReference>